<feature type="compositionally biased region" description="Polar residues" evidence="1">
    <location>
        <begin position="196"/>
        <end position="206"/>
    </location>
</feature>
<dbReference type="AlphaFoldDB" id="A0A1D1VSF1"/>
<feature type="compositionally biased region" description="Gly residues" evidence="1">
    <location>
        <begin position="145"/>
        <end position="154"/>
    </location>
</feature>
<accession>A0A1D1VSF1</accession>
<sequence>MFGGMIGAYGPYQMSGLTTGFPMGFPLGPPLGFSLGPSAGTPLLGTLAQPRFTADEWLILQGMTATQPADPSISPGAQAIQPSSLCVPQASSYHASAITNSPVDTGRPDVKINLGSFGPPRKPFDHRRLGNQPPQHCNSNRNRGRGYGGRGGAYGRSDGAVDVAVDVIVTDNGDTAPGTAEEGGPRNGGGGWPPKSHQNLDPSSQADHPPVGTTRFGGRAQVGEEDPRDGQQKPNHTHGPARASNRERRSQSDMEMDE</sequence>
<keyword evidence="3" id="KW-1185">Reference proteome</keyword>
<evidence type="ECO:0000313" key="2">
    <source>
        <dbReference type="EMBL" id="GAV03113.1"/>
    </source>
</evidence>
<feature type="region of interest" description="Disordered" evidence="1">
    <location>
        <begin position="114"/>
        <end position="154"/>
    </location>
</feature>
<organism evidence="2 3">
    <name type="scientific">Ramazzottius varieornatus</name>
    <name type="common">Water bear</name>
    <name type="synonym">Tardigrade</name>
    <dbReference type="NCBI Taxonomy" id="947166"/>
    <lineage>
        <taxon>Eukaryota</taxon>
        <taxon>Metazoa</taxon>
        <taxon>Ecdysozoa</taxon>
        <taxon>Tardigrada</taxon>
        <taxon>Eutardigrada</taxon>
        <taxon>Parachela</taxon>
        <taxon>Hypsibioidea</taxon>
        <taxon>Ramazzottiidae</taxon>
        <taxon>Ramazzottius</taxon>
    </lineage>
</organism>
<dbReference type="EMBL" id="BDGG01000009">
    <property type="protein sequence ID" value="GAV03113.1"/>
    <property type="molecule type" value="Genomic_DNA"/>
</dbReference>
<evidence type="ECO:0000256" key="1">
    <source>
        <dbReference type="SAM" id="MobiDB-lite"/>
    </source>
</evidence>
<feature type="region of interest" description="Disordered" evidence="1">
    <location>
        <begin position="171"/>
        <end position="258"/>
    </location>
</feature>
<proteinExistence type="predicted"/>
<comment type="caution">
    <text evidence="2">The sequence shown here is derived from an EMBL/GenBank/DDBJ whole genome shotgun (WGS) entry which is preliminary data.</text>
</comment>
<gene>
    <name evidence="2" type="primary">RvY_13590-1</name>
    <name evidence="2" type="synonym">RvY_13590.1</name>
    <name evidence="2" type="ORF">RvY_13590</name>
</gene>
<name>A0A1D1VSF1_RAMVA</name>
<evidence type="ECO:0000313" key="3">
    <source>
        <dbReference type="Proteomes" id="UP000186922"/>
    </source>
</evidence>
<protein>
    <submittedName>
        <fullName evidence="2">Uncharacterized protein</fullName>
    </submittedName>
</protein>
<reference evidence="2 3" key="1">
    <citation type="journal article" date="2016" name="Nat. Commun.">
        <title>Extremotolerant tardigrade genome and improved radiotolerance of human cultured cells by tardigrade-unique protein.</title>
        <authorList>
            <person name="Hashimoto T."/>
            <person name="Horikawa D.D."/>
            <person name="Saito Y."/>
            <person name="Kuwahara H."/>
            <person name="Kozuka-Hata H."/>
            <person name="Shin-I T."/>
            <person name="Minakuchi Y."/>
            <person name="Ohishi K."/>
            <person name="Motoyama A."/>
            <person name="Aizu T."/>
            <person name="Enomoto A."/>
            <person name="Kondo K."/>
            <person name="Tanaka S."/>
            <person name="Hara Y."/>
            <person name="Koshikawa S."/>
            <person name="Sagara H."/>
            <person name="Miura T."/>
            <person name="Yokobori S."/>
            <person name="Miyagawa K."/>
            <person name="Suzuki Y."/>
            <person name="Kubo T."/>
            <person name="Oyama M."/>
            <person name="Kohara Y."/>
            <person name="Fujiyama A."/>
            <person name="Arakawa K."/>
            <person name="Katayama T."/>
            <person name="Toyoda A."/>
            <person name="Kunieda T."/>
        </authorList>
    </citation>
    <scope>NUCLEOTIDE SEQUENCE [LARGE SCALE GENOMIC DNA]</scope>
    <source>
        <strain evidence="2 3">YOKOZUNA-1</strain>
    </source>
</reference>
<dbReference type="Proteomes" id="UP000186922">
    <property type="component" value="Unassembled WGS sequence"/>
</dbReference>